<organism evidence="2 3">
    <name type="scientific">Aspergillus avenaceus</name>
    <dbReference type="NCBI Taxonomy" id="36643"/>
    <lineage>
        <taxon>Eukaryota</taxon>
        <taxon>Fungi</taxon>
        <taxon>Dikarya</taxon>
        <taxon>Ascomycota</taxon>
        <taxon>Pezizomycotina</taxon>
        <taxon>Eurotiomycetes</taxon>
        <taxon>Eurotiomycetidae</taxon>
        <taxon>Eurotiales</taxon>
        <taxon>Aspergillaceae</taxon>
        <taxon>Aspergillus</taxon>
        <taxon>Aspergillus subgen. Circumdati</taxon>
    </lineage>
</organism>
<reference evidence="2 3" key="1">
    <citation type="submission" date="2019-04" db="EMBL/GenBank/DDBJ databases">
        <title>Friends and foes A comparative genomics study of 23 Aspergillus species from section Flavi.</title>
        <authorList>
            <consortium name="DOE Joint Genome Institute"/>
            <person name="Kjaerbolling I."/>
            <person name="Vesth T."/>
            <person name="Frisvad J.C."/>
            <person name="Nybo J.L."/>
            <person name="Theobald S."/>
            <person name="Kildgaard S."/>
            <person name="Isbrandt T."/>
            <person name="Kuo A."/>
            <person name="Sato A."/>
            <person name="Lyhne E.K."/>
            <person name="Kogle M.E."/>
            <person name="Wiebenga A."/>
            <person name="Kun R.S."/>
            <person name="Lubbers R.J."/>
            <person name="Makela M.R."/>
            <person name="Barry K."/>
            <person name="Chovatia M."/>
            <person name="Clum A."/>
            <person name="Daum C."/>
            <person name="Haridas S."/>
            <person name="He G."/>
            <person name="LaButti K."/>
            <person name="Lipzen A."/>
            <person name="Mondo S."/>
            <person name="Riley R."/>
            <person name="Salamov A."/>
            <person name="Simmons B.A."/>
            <person name="Magnuson J.K."/>
            <person name="Henrissat B."/>
            <person name="Mortensen U.H."/>
            <person name="Larsen T.O."/>
            <person name="Devries R.P."/>
            <person name="Grigoriev I.V."/>
            <person name="Machida M."/>
            <person name="Baker S.E."/>
            <person name="Andersen M.R."/>
        </authorList>
    </citation>
    <scope>NUCLEOTIDE SEQUENCE [LARGE SCALE GENOMIC DNA]</scope>
    <source>
        <strain evidence="2 3">IBT 18842</strain>
    </source>
</reference>
<dbReference type="GO" id="GO:0008237">
    <property type="term" value="F:metallopeptidase activity"/>
    <property type="evidence" value="ECO:0007669"/>
    <property type="project" value="InterPro"/>
</dbReference>
<keyword evidence="1" id="KW-0732">Signal</keyword>
<gene>
    <name evidence="2" type="ORF">BDV25DRAFT_138470</name>
</gene>
<accession>A0A5N6U0U9</accession>
<name>A0A5N6U0U9_ASPAV</name>
<keyword evidence="3" id="KW-1185">Reference proteome</keyword>
<feature type="chain" id="PRO_5024944543" description="Peptidase metallopeptidase domain-containing protein" evidence="1">
    <location>
        <begin position="21"/>
        <end position="336"/>
    </location>
</feature>
<dbReference type="Proteomes" id="UP000325780">
    <property type="component" value="Unassembled WGS sequence"/>
</dbReference>
<dbReference type="InterPro" id="IPR024079">
    <property type="entry name" value="MetalloPept_cat_dom_sf"/>
</dbReference>
<evidence type="ECO:0000313" key="2">
    <source>
        <dbReference type="EMBL" id="KAE8151871.1"/>
    </source>
</evidence>
<evidence type="ECO:0000313" key="3">
    <source>
        <dbReference type="Proteomes" id="UP000325780"/>
    </source>
</evidence>
<evidence type="ECO:0008006" key="4">
    <source>
        <dbReference type="Google" id="ProtNLM"/>
    </source>
</evidence>
<evidence type="ECO:0000256" key="1">
    <source>
        <dbReference type="SAM" id="SignalP"/>
    </source>
</evidence>
<dbReference type="EMBL" id="ML742063">
    <property type="protein sequence ID" value="KAE8151871.1"/>
    <property type="molecule type" value="Genomic_DNA"/>
</dbReference>
<protein>
    <recommendedName>
        <fullName evidence="4">Peptidase metallopeptidase domain-containing protein</fullName>
    </recommendedName>
</protein>
<dbReference type="Gene3D" id="3.40.390.10">
    <property type="entry name" value="Collagenase (Catalytic Domain)"/>
    <property type="match status" value="1"/>
</dbReference>
<sequence>MYIILDLLFFLLSFISVADAGHSLWEHGARTVGLKWVAINPGPSHPQWPSPAIKFCWKNEESRERQEVYLDAAVGLWRASGMADTFRLVEVSTGDCMRNPEETLLIEGDIDDDSVFSSIAALPVAGRPLMHISWTGHPDGSEERELNRHIILAHELGHVFGLYHQHQDPYIWRLPLKRDDPDRSLIIFDCSALIGYEGVLDRYEGDEDYLYSLGGPCRNREKAVEDNFIASEYLPFLTHVQSPLRIDAMDGDVDWHSLMIYSSWSAAKEGFWSMVRRLSYRTIKLPKKPTPRDIEGLNHLFNTRYQGLRFHMYNEQNSVYYRLFLDKIRECEAINF</sequence>
<proteinExistence type="predicted"/>
<feature type="signal peptide" evidence="1">
    <location>
        <begin position="1"/>
        <end position="20"/>
    </location>
</feature>
<dbReference type="AlphaFoldDB" id="A0A5N6U0U9"/>
<dbReference type="SUPFAM" id="SSF55486">
    <property type="entry name" value="Metalloproteases ('zincins'), catalytic domain"/>
    <property type="match status" value="1"/>
</dbReference>
<dbReference type="OrthoDB" id="291007at2759"/>